<evidence type="ECO:0000256" key="11">
    <source>
        <dbReference type="ARBA" id="ARBA00022989"/>
    </source>
</evidence>
<dbReference type="PANTHER" id="PTHR45528:SF1">
    <property type="entry name" value="SENSOR HISTIDINE KINASE CPXA"/>
    <property type="match status" value="1"/>
</dbReference>
<evidence type="ECO:0000256" key="2">
    <source>
        <dbReference type="ARBA" id="ARBA00004651"/>
    </source>
</evidence>
<evidence type="ECO:0000256" key="5">
    <source>
        <dbReference type="ARBA" id="ARBA00022553"/>
    </source>
</evidence>
<protein>
    <recommendedName>
        <fullName evidence="3">histidine kinase</fullName>
        <ecNumber evidence="3">2.7.13.3</ecNumber>
    </recommendedName>
</protein>
<dbReference type="PANTHER" id="PTHR45528">
    <property type="entry name" value="SENSOR HISTIDINE KINASE CPXA"/>
    <property type="match status" value="1"/>
</dbReference>
<evidence type="ECO:0000256" key="9">
    <source>
        <dbReference type="ARBA" id="ARBA00022777"/>
    </source>
</evidence>
<feature type="signal peptide" evidence="15">
    <location>
        <begin position="1"/>
        <end position="25"/>
    </location>
</feature>
<dbReference type="SUPFAM" id="SSF47384">
    <property type="entry name" value="Homodimeric domain of signal transducing histidine kinase"/>
    <property type="match status" value="1"/>
</dbReference>
<dbReference type="GO" id="GO:0005524">
    <property type="term" value="F:ATP binding"/>
    <property type="evidence" value="ECO:0007669"/>
    <property type="project" value="UniProtKB-KW"/>
</dbReference>
<comment type="catalytic activity">
    <reaction evidence="1">
        <text>ATP + protein L-histidine = ADP + protein N-phospho-L-histidine.</text>
        <dbReference type="EC" id="2.7.13.3"/>
    </reaction>
</comment>
<dbReference type="EC" id="2.7.13.3" evidence="3"/>
<dbReference type="InterPro" id="IPR036097">
    <property type="entry name" value="HisK_dim/P_sf"/>
</dbReference>
<keyword evidence="5" id="KW-0597">Phosphoprotein</keyword>
<organism evidence="18 19">
    <name type="scientific">Candidatus Eisenbergiella merdigallinarum</name>
    <dbReference type="NCBI Taxonomy" id="2838552"/>
    <lineage>
        <taxon>Bacteria</taxon>
        <taxon>Bacillati</taxon>
        <taxon>Bacillota</taxon>
        <taxon>Clostridia</taxon>
        <taxon>Lachnospirales</taxon>
        <taxon>Lachnospiraceae</taxon>
        <taxon>Eisenbergiella</taxon>
    </lineage>
</organism>
<sequence>MKPKKVMGKTKRGFWLIVRRVFASAAAVIFVALSCNSTVTVESDGRVYSQTISPLEKKDSFENSTIFTDILREEIRGVTRMAVIRSQLETDGEYDGKKKIDIAGYAHRQENLVETRVTAPFYLDDLIKWGNFGFVTETVYATEDELNSYFANGTSVFSMQNELSAGNWKKQSEETRIMIKSLAVGDGESLSLRMIEELPSSEEEYFRMAEELGKYVGDSEIIRLNVLVPRYLSAEGMDLAEYASSLEEYVSLREDLKTTSQELFYNFSEYSENRDFYTADATNLRYCYQMNVDGEMHCFTNVDVDPHGQDVGEITRQFSEYGKYIYYNADRAEIETNTRMNADQMKQELGYYQYAFGDNSRLWLAVDTSYPAADSFYQARDAFNRLMPYYGYLAASFVLLTALSLFLFVWLTRYEGREATEEGGYRIALRRADRILTEPFVLLGLLLTGAVAGGGYLGYVFCADNWDDVIHTLWFPFAAGAVVFLADYVLMFFYLSAVRRSKAHTLWKNSLTRLAALRIRACVLSLYDNSHILARTLVPFLLLLAANLVLGGCGVPGILVAAALDVIAILLLYREKRALQEILECTRKIGRGDFELKINAEKMHGENRELADAVNGLGDGIQYAVEKSMKDERLKADLITNVSHDIKTPLTSIINFVNLLKREKIEDERVRNYIGVLDAKSQRLKQLTDDLVEASKITSGNISLQMERLNLSELVQQTCGEFSDKFREKCLETVLNLPETPLYIEADSRRIWRVVENLFSNVYKYALEGTRVYLEIREERKDGQKCAVFSLKNISAQALNIRAEELTERFIRGDISRSTEGSGLGLSIAKSLTELQKGKFEIYLDGDLFKVLITFPCADQHFERE</sequence>
<comment type="caution">
    <text evidence="18">The sequence shown here is derived from an EMBL/GenBank/DDBJ whole genome shotgun (WGS) entry which is preliminary data.</text>
</comment>
<evidence type="ECO:0000256" key="6">
    <source>
        <dbReference type="ARBA" id="ARBA00022679"/>
    </source>
</evidence>
<evidence type="ECO:0000256" key="7">
    <source>
        <dbReference type="ARBA" id="ARBA00022692"/>
    </source>
</evidence>
<dbReference type="SMART" id="SM00387">
    <property type="entry name" value="HATPase_c"/>
    <property type="match status" value="1"/>
</dbReference>
<keyword evidence="9 18" id="KW-0418">Kinase</keyword>
<dbReference type="SUPFAM" id="SSF55874">
    <property type="entry name" value="ATPase domain of HSP90 chaperone/DNA topoisomerase II/histidine kinase"/>
    <property type="match status" value="1"/>
</dbReference>
<evidence type="ECO:0000256" key="8">
    <source>
        <dbReference type="ARBA" id="ARBA00022741"/>
    </source>
</evidence>
<evidence type="ECO:0000313" key="18">
    <source>
        <dbReference type="EMBL" id="HJB90693.1"/>
    </source>
</evidence>
<feature type="domain" description="HAMP" evidence="17">
    <location>
        <begin position="573"/>
        <end position="626"/>
    </location>
</feature>
<evidence type="ECO:0000256" key="1">
    <source>
        <dbReference type="ARBA" id="ARBA00000085"/>
    </source>
</evidence>
<keyword evidence="10" id="KW-0067">ATP-binding</keyword>
<keyword evidence="13 14" id="KW-0472">Membrane</keyword>
<name>A0A9D2MR79_9FIRM</name>
<dbReference type="InterPro" id="IPR050398">
    <property type="entry name" value="HssS/ArlS-like"/>
</dbReference>
<dbReference type="PROSITE" id="PS50109">
    <property type="entry name" value="HIS_KIN"/>
    <property type="match status" value="1"/>
</dbReference>
<feature type="transmembrane region" description="Helical" evidence="14">
    <location>
        <begin position="389"/>
        <end position="411"/>
    </location>
</feature>
<feature type="transmembrane region" description="Helical" evidence="14">
    <location>
        <begin position="540"/>
        <end position="573"/>
    </location>
</feature>
<keyword evidence="7 14" id="KW-0812">Transmembrane</keyword>
<dbReference type="EMBL" id="DWXE01000014">
    <property type="protein sequence ID" value="HJB90693.1"/>
    <property type="molecule type" value="Genomic_DNA"/>
</dbReference>
<dbReference type="InterPro" id="IPR003660">
    <property type="entry name" value="HAMP_dom"/>
</dbReference>
<keyword evidence="8" id="KW-0547">Nucleotide-binding</keyword>
<dbReference type="GO" id="GO:0000155">
    <property type="term" value="F:phosphorelay sensor kinase activity"/>
    <property type="evidence" value="ECO:0007669"/>
    <property type="project" value="InterPro"/>
</dbReference>
<dbReference type="PROSITE" id="PS51257">
    <property type="entry name" value="PROKAR_LIPOPROTEIN"/>
    <property type="match status" value="1"/>
</dbReference>
<proteinExistence type="predicted"/>
<dbReference type="Gene3D" id="1.10.287.130">
    <property type="match status" value="1"/>
</dbReference>
<dbReference type="InterPro" id="IPR036890">
    <property type="entry name" value="HATPase_C_sf"/>
</dbReference>
<dbReference type="AlphaFoldDB" id="A0A9D2MR79"/>
<keyword evidence="11 14" id="KW-1133">Transmembrane helix</keyword>
<evidence type="ECO:0000256" key="10">
    <source>
        <dbReference type="ARBA" id="ARBA00022840"/>
    </source>
</evidence>
<evidence type="ECO:0000256" key="14">
    <source>
        <dbReference type="SAM" id="Phobius"/>
    </source>
</evidence>
<dbReference type="Proteomes" id="UP000886883">
    <property type="component" value="Unassembled WGS sequence"/>
</dbReference>
<dbReference type="InterPro" id="IPR005467">
    <property type="entry name" value="His_kinase_dom"/>
</dbReference>
<evidence type="ECO:0000256" key="4">
    <source>
        <dbReference type="ARBA" id="ARBA00022475"/>
    </source>
</evidence>
<feature type="chain" id="PRO_5038408974" description="histidine kinase" evidence="15">
    <location>
        <begin position="26"/>
        <end position="865"/>
    </location>
</feature>
<dbReference type="InterPro" id="IPR003661">
    <property type="entry name" value="HisK_dim/P_dom"/>
</dbReference>
<dbReference type="GO" id="GO:0005886">
    <property type="term" value="C:plasma membrane"/>
    <property type="evidence" value="ECO:0007669"/>
    <property type="project" value="UniProtKB-SubCell"/>
</dbReference>
<dbReference type="SMART" id="SM00388">
    <property type="entry name" value="HisKA"/>
    <property type="match status" value="1"/>
</dbReference>
<evidence type="ECO:0000256" key="12">
    <source>
        <dbReference type="ARBA" id="ARBA00023012"/>
    </source>
</evidence>
<dbReference type="Pfam" id="PF02518">
    <property type="entry name" value="HATPase_c"/>
    <property type="match status" value="1"/>
</dbReference>
<evidence type="ECO:0000259" key="17">
    <source>
        <dbReference type="PROSITE" id="PS50885"/>
    </source>
</evidence>
<evidence type="ECO:0000259" key="16">
    <source>
        <dbReference type="PROSITE" id="PS50109"/>
    </source>
</evidence>
<reference evidence="18" key="2">
    <citation type="submission" date="2021-04" db="EMBL/GenBank/DDBJ databases">
        <authorList>
            <person name="Gilroy R."/>
        </authorList>
    </citation>
    <scope>NUCLEOTIDE SEQUENCE</scope>
    <source>
        <strain evidence="18">USAMLcec3-2134</strain>
    </source>
</reference>
<evidence type="ECO:0000256" key="3">
    <source>
        <dbReference type="ARBA" id="ARBA00012438"/>
    </source>
</evidence>
<keyword evidence="15" id="KW-0732">Signal</keyword>
<dbReference type="InterPro" id="IPR003594">
    <property type="entry name" value="HATPase_dom"/>
</dbReference>
<feature type="transmembrane region" description="Helical" evidence="14">
    <location>
        <begin position="473"/>
        <end position="495"/>
    </location>
</feature>
<reference evidence="18" key="1">
    <citation type="journal article" date="2021" name="PeerJ">
        <title>Extensive microbial diversity within the chicken gut microbiome revealed by metagenomics and culture.</title>
        <authorList>
            <person name="Gilroy R."/>
            <person name="Ravi A."/>
            <person name="Getino M."/>
            <person name="Pursley I."/>
            <person name="Horton D.L."/>
            <person name="Alikhan N.F."/>
            <person name="Baker D."/>
            <person name="Gharbi K."/>
            <person name="Hall N."/>
            <person name="Watson M."/>
            <person name="Adriaenssens E.M."/>
            <person name="Foster-Nyarko E."/>
            <person name="Jarju S."/>
            <person name="Secka A."/>
            <person name="Antonio M."/>
            <person name="Oren A."/>
            <person name="Chaudhuri R.R."/>
            <person name="La Ragione R."/>
            <person name="Hildebrand F."/>
            <person name="Pallen M.J."/>
        </authorList>
    </citation>
    <scope>NUCLEOTIDE SEQUENCE</scope>
    <source>
        <strain evidence="18">USAMLcec3-2134</strain>
    </source>
</reference>
<evidence type="ECO:0000256" key="15">
    <source>
        <dbReference type="SAM" id="SignalP"/>
    </source>
</evidence>
<dbReference type="Gene3D" id="3.30.565.10">
    <property type="entry name" value="Histidine kinase-like ATPase, C-terminal domain"/>
    <property type="match status" value="1"/>
</dbReference>
<dbReference type="PROSITE" id="PS50885">
    <property type="entry name" value="HAMP"/>
    <property type="match status" value="1"/>
</dbReference>
<keyword evidence="6" id="KW-0808">Transferase</keyword>
<keyword evidence="12" id="KW-0902">Two-component regulatory system</keyword>
<comment type="subcellular location">
    <subcellularLocation>
        <location evidence="2">Cell membrane</location>
        <topology evidence="2">Multi-pass membrane protein</topology>
    </subcellularLocation>
</comment>
<evidence type="ECO:0000313" key="19">
    <source>
        <dbReference type="Proteomes" id="UP000886883"/>
    </source>
</evidence>
<gene>
    <name evidence="18" type="ORF">H9763_04395</name>
</gene>
<evidence type="ECO:0000256" key="13">
    <source>
        <dbReference type="ARBA" id="ARBA00023136"/>
    </source>
</evidence>
<dbReference type="CDD" id="cd00082">
    <property type="entry name" value="HisKA"/>
    <property type="match status" value="1"/>
</dbReference>
<feature type="transmembrane region" description="Helical" evidence="14">
    <location>
        <begin position="440"/>
        <end position="461"/>
    </location>
</feature>
<feature type="domain" description="Histidine kinase" evidence="16">
    <location>
        <begin position="641"/>
        <end position="859"/>
    </location>
</feature>
<keyword evidence="4" id="KW-1003">Cell membrane</keyword>
<dbReference type="Pfam" id="PF00512">
    <property type="entry name" value="HisKA"/>
    <property type="match status" value="1"/>
</dbReference>
<accession>A0A9D2MR79</accession>